<protein>
    <submittedName>
        <fullName evidence="2">Uncharacterized protein</fullName>
    </submittedName>
</protein>
<keyword evidence="3" id="KW-1185">Reference proteome</keyword>
<accession>A0ABP4AC37</accession>
<gene>
    <name evidence="2" type="ORF">GCM10009559_25110</name>
</gene>
<comment type="caution">
    <text evidence="2">The sequence shown here is derived from an EMBL/GenBank/DDBJ whole genome shotgun (WGS) entry which is preliminary data.</text>
</comment>
<proteinExistence type="predicted"/>
<dbReference type="Proteomes" id="UP001499967">
    <property type="component" value="Unassembled WGS sequence"/>
</dbReference>
<evidence type="ECO:0000313" key="3">
    <source>
        <dbReference type="Proteomes" id="UP001499967"/>
    </source>
</evidence>
<feature type="transmembrane region" description="Helical" evidence="1">
    <location>
        <begin position="46"/>
        <end position="67"/>
    </location>
</feature>
<name>A0ABP4AC37_9PSEU</name>
<feature type="transmembrane region" description="Helical" evidence="1">
    <location>
        <begin position="6"/>
        <end position="34"/>
    </location>
</feature>
<dbReference type="RefSeq" id="WP_343941505.1">
    <property type="nucleotide sequence ID" value="NZ_BAAAHP010000071.1"/>
</dbReference>
<keyword evidence="1" id="KW-0812">Transmembrane</keyword>
<keyword evidence="1" id="KW-1133">Transmembrane helix</keyword>
<evidence type="ECO:0000313" key="2">
    <source>
        <dbReference type="EMBL" id="GAA0934498.1"/>
    </source>
</evidence>
<sequence>MSVDWGSLGIVTVVGAATALTVVTLVALAVVGLSDRPDGSSATGRAVAGLCLLAVGVIAGYGLYVIAA</sequence>
<reference evidence="3" key="1">
    <citation type="journal article" date="2019" name="Int. J. Syst. Evol. Microbiol.">
        <title>The Global Catalogue of Microorganisms (GCM) 10K type strain sequencing project: providing services to taxonomists for standard genome sequencing and annotation.</title>
        <authorList>
            <consortium name="The Broad Institute Genomics Platform"/>
            <consortium name="The Broad Institute Genome Sequencing Center for Infectious Disease"/>
            <person name="Wu L."/>
            <person name="Ma J."/>
        </authorList>
    </citation>
    <scope>NUCLEOTIDE SEQUENCE [LARGE SCALE GENOMIC DNA]</scope>
    <source>
        <strain evidence="3">JCM 11117</strain>
    </source>
</reference>
<organism evidence="2 3">
    <name type="scientific">Pseudonocardia zijingensis</name>
    <dbReference type="NCBI Taxonomy" id="153376"/>
    <lineage>
        <taxon>Bacteria</taxon>
        <taxon>Bacillati</taxon>
        <taxon>Actinomycetota</taxon>
        <taxon>Actinomycetes</taxon>
        <taxon>Pseudonocardiales</taxon>
        <taxon>Pseudonocardiaceae</taxon>
        <taxon>Pseudonocardia</taxon>
    </lineage>
</organism>
<dbReference type="EMBL" id="BAAAHP010000071">
    <property type="protein sequence ID" value="GAA0934498.1"/>
    <property type="molecule type" value="Genomic_DNA"/>
</dbReference>
<evidence type="ECO:0000256" key="1">
    <source>
        <dbReference type="SAM" id="Phobius"/>
    </source>
</evidence>
<keyword evidence="1" id="KW-0472">Membrane</keyword>